<feature type="compositionally biased region" description="Basic residues" evidence="1">
    <location>
        <begin position="207"/>
        <end position="218"/>
    </location>
</feature>
<name>A0A6J4TSU6_9BACT</name>
<gene>
    <name evidence="2" type="ORF">AVDCRST_MAG73-922</name>
</gene>
<feature type="compositionally biased region" description="Basic and acidic residues" evidence="1">
    <location>
        <begin position="68"/>
        <end position="79"/>
    </location>
</feature>
<sequence length="366" mass="39306">GPRFRRTRRAPRQPGTALRCGDALHQPGELRRRQGRRRDSDRGHGGGAGARTRPGVEGLPQHHHRRRGDGDPGRDRRAGGDPAPVVHRPPPALAEPCLALLLGRGGDAERRGPARRPVLQRLEPALQRRVVAGRGQPGRRLQLVLGAAVPPLGPDRAREPVPGPGPRLLLPDHLRPDPGARGPGVLPRPMAPFQSAAGRGGAYPAGRRPRPGSLRRHLPGLAGQPQRLVGRGRDQVLPGWRRRLADHLRHRHRGLLWRGLELRAPEGRIRRLLHPIPGAAAGHQTGRPLRRQPALRHVPLARSGPDPLQGRAAGDDPGPRLADPVGGPGPLPPPPGRHRLDRVLVPDRAARAVPAAAGRERAGGGV</sequence>
<feature type="non-terminal residue" evidence="2">
    <location>
        <position position="366"/>
    </location>
</feature>
<feature type="compositionally biased region" description="Basic residues" evidence="1">
    <location>
        <begin position="1"/>
        <end position="11"/>
    </location>
</feature>
<evidence type="ECO:0000313" key="2">
    <source>
        <dbReference type="EMBL" id="CAA9530691.1"/>
    </source>
</evidence>
<proteinExistence type="predicted"/>
<feature type="compositionally biased region" description="Basic and acidic residues" evidence="1">
    <location>
        <begin position="28"/>
        <end position="44"/>
    </location>
</feature>
<feature type="compositionally biased region" description="Basic and acidic residues" evidence="1">
    <location>
        <begin position="341"/>
        <end position="350"/>
    </location>
</feature>
<dbReference type="AlphaFoldDB" id="A0A6J4TSU6"/>
<reference evidence="2" key="1">
    <citation type="submission" date="2020-02" db="EMBL/GenBank/DDBJ databases">
        <authorList>
            <person name="Meier V. D."/>
        </authorList>
    </citation>
    <scope>NUCLEOTIDE SEQUENCE</scope>
    <source>
        <strain evidence="2">AVDCRST_MAG73</strain>
    </source>
</reference>
<feature type="non-terminal residue" evidence="2">
    <location>
        <position position="1"/>
    </location>
</feature>
<accession>A0A6J4TSU6</accession>
<protein>
    <submittedName>
        <fullName evidence="2">Uncharacterized protein</fullName>
    </submittedName>
</protein>
<evidence type="ECO:0000256" key="1">
    <source>
        <dbReference type="SAM" id="MobiDB-lite"/>
    </source>
</evidence>
<feature type="region of interest" description="Disordered" evidence="1">
    <location>
        <begin position="1"/>
        <end position="92"/>
    </location>
</feature>
<dbReference type="EMBL" id="CADCWE010000054">
    <property type="protein sequence ID" value="CAA9530691.1"/>
    <property type="molecule type" value="Genomic_DNA"/>
</dbReference>
<feature type="region of interest" description="Disordered" evidence="1">
    <location>
        <begin position="174"/>
        <end position="226"/>
    </location>
</feature>
<feature type="region of interest" description="Disordered" evidence="1">
    <location>
        <begin position="299"/>
        <end position="366"/>
    </location>
</feature>
<organism evidence="2">
    <name type="scientific">uncultured Thermomicrobiales bacterium</name>
    <dbReference type="NCBI Taxonomy" id="1645740"/>
    <lineage>
        <taxon>Bacteria</taxon>
        <taxon>Pseudomonadati</taxon>
        <taxon>Thermomicrobiota</taxon>
        <taxon>Thermomicrobia</taxon>
        <taxon>Thermomicrobiales</taxon>
        <taxon>environmental samples</taxon>
    </lineage>
</organism>